<reference evidence="10 11" key="1">
    <citation type="journal article" date="2021" name="G3 (Bethesda)">
        <title>Improved contiguity of the threespine stickleback genome using long-read sequencing.</title>
        <authorList>
            <person name="Nath S."/>
            <person name="Shaw D.E."/>
            <person name="White M.A."/>
        </authorList>
    </citation>
    <scope>NUCLEOTIDE SEQUENCE [LARGE SCALE GENOMIC DNA]</scope>
    <source>
        <strain evidence="10 11">Lake Benthic</strain>
    </source>
</reference>
<evidence type="ECO:0000256" key="5">
    <source>
        <dbReference type="ARBA" id="ARBA00023274"/>
    </source>
</evidence>
<proteinExistence type="inferred from homology"/>
<feature type="domain" description="TNFR-Cys" evidence="9">
    <location>
        <begin position="215"/>
        <end position="241"/>
    </location>
</feature>
<dbReference type="FunFam" id="3.30.780.10:FF:000009">
    <property type="entry name" value="39S ribosomal protein L49, mitochondrial"/>
    <property type="match status" value="1"/>
</dbReference>
<name>A0AAQ4PHQ6_GASAC</name>
<sequence>MAALRTAHPAVLRGALRLYIRAPGPPASAVGLRRVSDAAPQDQTGVPSESTEEYKFVERLVPPSRVPAPPPRAGPSPSGWTPPADAPPPLAYTVRRSRMHNIPVYTDTTHGSRRTTLVRKVEGDIWALERDVKQHLKEVMGTEPPTQVNEVTMTLKVKGHVDSAVLCVSVLVTPGTCCLSKEYELQSGRCCPMCHEGSVVKRDCTPQSGTRCVPCVDGTYMDQPNGLNKCFPCSSCDQGTSIIS</sequence>
<evidence type="ECO:0000256" key="3">
    <source>
        <dbReference type="ARBA" id="ARBA00022980"/>
    </source>
</evidence>
<keyword evidence="4" id="KW-0496">Mitochondrion</keyword>
<dbReference type="SMART" id="SM00208">
    <property type="entry name" value="TNFR"/>
    <property type="match status" value="2"/>
</dbReference>
<evidence type="ECO:0000256" key="4">
    <source>
        <dbReference type="ARBA" id="ARBA00023128"/>
    </source>
</evidence>
<reference evidence="10" key="3">
    <citation type="submission" date="2025-09" db="UniProtKB">
        <authorList>
            <consortium name="Ensembl"/>
        </authorList>
    </citation>
    <scope>IDENTIFICATION</scope>
</reference>
<dbReference type="GO" id="GO:0005762">
    <property type="term" value="C:mitochondrial large ribosomal subunit"/>
    <property type="evidence" value="ECO:0007669"/>
    <property type="project" value="TreeGrafter"/>
</dbReference>
<dbReference type="SUPFAM" id="SSF57586">
    <property type="entry name" value="TNF receptor-like"/>
    <property type="match status" value="1"/>
</dbReference>
<dbReference type="Pfam" id="PF05046">
    <property type="entry name" value="Img2"/>
    <property type="match status" value="1"/>
</dbReference>
<dbReference type="FunFam" id="2.10.50.10:FF:000007">
    <property type="entry name" value="TNF receptor superfamily member 14"/>
    <property type="match status" value="1"/>
</dbReference>
<keyword evidence="3" id="KW-0689">Ribosomal protein</keyword>
<dbReference type="PANTHER" id="PTHR13477">
    <property type="entry name" value="MITOCHONDRIAL 39S RIBOSOMAL PROTEIN L49"/>
    <property type="match status" value="1"/>
</dbReference>
<evidence type="ECO:0000256" key="6">
    <source>
        <dbReference type="ARBA" id="ARBA00035191"/>
    </source>
</evidence>
<feature type="compositionally biased region" description="Pro residues" evidence="8">
    <location>
        <begin position="64"/>
        <end position="74"/>
    </location>
</feature>
<accession>A0AAQ4PHQ6</accession>
<dbReference type="Proteomes" id="UP000007635">
    <property type="component" value="Chromosome XII"/>
</dbReference>
<comment type="subcellular location">
    <subcellularLocation>
        <location evidence="1">Mitochondrion</location>
    </subcellularLocation>
</comment>
<evidence type="ECO:0000256" key="7">
    <source>
        <dbReference type="ARBA" id="ARBA00035545"/>
    </source>
</evidence>
<evidence type="ECO:0000259" key="9">
    <source>
        <dbReference type="SMART" id="SM00208"/>
    </source>
</evidence>
<dbReference type="InterPro" id="IPR007740">
    <property type="entry name" value="Ribosomal_mL49"/>
</dbReference>
<keyword evidence="5" id="KW-0687">Ribonucleoprotein</keyword>
<dbReference type="InterPro" id="IPR001368">
    <property type="entry name" value="TNFR/NGFR_Cys_rich_reg"/>
</dbReference>
<evidence type="ECO:0000256" key="1">
    <source>
        <dbReference type="ARBA" id="ARBA00004173"/>
    </source>
</evidence>
<evidence type="ECO:0000313" key="10">
    <source>
        <dbReference type="Ensembl" id="ENSGACP00000038405.1"/>
    </source>
</evidence>
<reference evidence="10" key="2">
    <citation type="submission" date="2025-08" db="UniProtKB">
        <authorList>
            <consortium name="Ensembl"/>
        </authorList>
    </citation>
    <scope>IDENTIFICATION</scope>
</reference>
<evidence type="ECO:0000313" key="11">
    <source>
        <dbReference type="Proteomes" id="UP000007635"/>
    </source>
</evidence>
<dbReference type="Gene3D" id="3.30.780.10">
    <property type="entry name" value="SUI1-like domain"/>
    <property type="match status" value="1"/>
</dbReference>
<keyword evidence="11" id="KW-1185">Reference proteome</keyword>
<dbReference type="AlphaFoldDB" id="A0AAQ4PHQ6"/>
<dbReference type="GO" id="GO:0003735">
    <property type="term" value="F:structural constituent of ribosome"/>
    <property type="evidence" value="ECO:0007669"/>
    <property type="project" value="InterPro"/>
</dbReference>
<comment type="similarity">
    <text evidence="2">Belongs to the mitochondrion-specific ribosomal protein mL49 family.</text>
</comment>
<evidence type="ECO:0000256" key="2">
    <source>
        <dbReference type="ARBA" id="ARBA00005677"/>
    </source>
</evidence>
<organism evidence="10 11">
    <name type="scientific">Gasterosteus aculeatus aculeatus</name>
    <name type="common">three-spined stickleback</name>
    <dbReference type="NCBI Taxonomy" id="481459"/>
    <lineage>
        <taxon>Eukaryota</taxon>
        <taxon>Metazoa</taxon>
        <taxon>Chordata</taxon>
        <taxon>Craniata</taxon>
        <taxon>Vertebrata</taxon>
        <taxon>Euteleostomi</taxon>
        <taxon>Actinopterygii</taxon>
        <taxon>Neopterygii</taxon>
        <taxon>Teleostei</taxon>
        <taxon>Neoteleostei</taxon>
        <taxon>Acanthomorphata</taxon>
        <taxon>Eupercaria</taxon>
        <taxon>Perciformes</taxon>
        <taxon>Cottioidei</taxon>
        <taxon>Gasterosteales</taxon>
        <taxon>Gasterosteidae</taxon>
        <taxon>Gasterosteus</taxon>
    </lineage>
</organism>
<dbReference type="GO" id="GO:0006412">
    <property type="term" value="P:translation"/>
    <property type="evidence" value="ECO:0007669"/>
    <property type="project" value="InterPro"/>
</dbReference>
<evidence type="ECO:0000256" key="8">
    <source>
        <dbReference type="SAM" id="MobiDB-lite"/>
    </source>
</evidence>
<feature type="region of interest" description="Disordered" evidence="8">
    <location>
        <begin position="33"/>
        <end position="86"/>
    </location>
</feature>
<protein>
    <recommendedName>
        <fullName evidence="6">Large ribosomal subunit protein mL49</fullName>
    </recommendedName>
    <alternativeName>
        <fullName evidence="7">39S ribosomal protein L49, mitochondrial</fullName>
    </alternativeName>
</protein>
<feature type="domain" description="TNFR-Cys" evidence="9">
    <location>
        <begin position="178"/>
        <end position="212"/>
    </location>
</feature>
<dbReference type="PANTHER" id="PTHR13477:SF0">
    <property type="entry name" value="LARGE RIBOSOMAL SUBUNIT PROTEIN ML49"/>
    <property type="match status" value="1"/>
</dbReference>
<dbReference type="Ensembl" id="ENSGACT00000073661.1">
    <property type="protein sequence ID" value="ENSGACP00000038405.1"/>
    <property type="gene ID" value="ENSGACG00000033931.1"/>
</dbReference>
<dbReference type="Pfam" id="PF00020">
    <property type="entry name" value="TNFR_c6"/>
    <property type="match status" value="1"/>
</dbReference>
<dbReference type="Gene3D" id="2.10.50.10">
    <property type="entry name" value="Tumor Necrosis Factor Receptor, subunit A, domain 2"/>
    <property type="match status" value="1"/>
</dbReference>
<dbReference type="GeneTree" id="ENSGT00390000017253"/>